<keyword evidence="1" id="KW-0812">Transmembrane</keyword>
<protein>
    <submittedName>
        <fullName evidence="2">Uncharacterized protein</fullName>
    </submittedName>
</protein>
<name>A0AB73H1T0_9XANT</name>
<evidence type="ECO:0000256" key="1">
    <source>
        <dbReference type="SAM" id="Phobius"/>
    </source>
</evidence>
<dbReference type="EMBL" id="JACIIQ010000022">
    <property type="protein sequence ID" value="MBB5672300.1"/>
    <property type="molecule type" value="Genomic_DNA"/>
</dbReference>
<comment type="caution">
    <text evidence="2">The sequence shown here is derived from an EMBL/GenBank/DDBJ whole genome shotgun (WGS) entry which is preliminary data.</text>
</comment>
<proteinExistence type="predicted"/>
<evidence type="ECO:0000313" key="2">
    <source>
        <dbReference type="EMBL" id="MBB5672300.1"/>
    </source>
</evidence>
<gene>
    <name evidence="2" type="ORF">FHR65_003898</name>
</gene>
<keyword evidence="1" id="KW-1133">Transmembrane helix</keyword>
<feature type="transmembrane region" description="Helical" evidence="1">
    <location>
        <begin position="89"/>
        <end position="110"/>
    </location>
</feature>
<dbReference type="AlphaFoldDB" id="A0AB73H1T0"/>
<dbReference type="Proteomes" id="UP000528595">
    <property type="component" value="Unassembled WGS sequence"/>
</dbReference>
<dbReference type="RefSeq" id="WP_184578713.1">
    <property type="nucleotide sequence ID" value="NZ_JACIIQ010000022.1"/>
</dbReference>
<keyword evidence="1" id="KW-0472">Membrane</keyword>
<reference evidence="2" key="1">
    <citation type="submission" date="2020-08" db="EMBL/GenBank/DDBJ databases">
        <title>Studying the diversity of plant-associated saprophytic bacteria and their role in host health and plant-pathogen interactions.</title>
        <authorList>
            <person name="Potnis N."/>
        </authorList>
    </citation>
    <scope>NUCLEOTIDE SEQUENCE</scope>
    <source>
        <strain evidence="2">F21</strain>
    </source>
</reference>
<accession>A0AB73H1T0</accession>
<feature type="transmembrane region" description="Helical" evidence="1">
    <location>
        <begin position="116"/>
        <end position="135"/>
    </location>
</feature>
<sequence length="157" mass="17722">MSEEVAKQSAGRLQKARGMLRRVGGLYTYSLVGDLSGEVERKRNLWRALHDMATGKRASRTETFDQALRRSGADDDALQARISTLGRMAMLYFVVAGVAFLMLLVSPWVAKPLSQFLMSLGVFAMCSARGVAARFRMFQIRNRELVGFREWVERGRQ</sequence>
<organism evidence="2">
    <name type="scientific">Xanthomonas arboricola</name>
    <dbReference type="NCBI Taxonomy" id="56448"/>
    <lineage>
        <taxon>Bacteria</taxon>
        <taxon>Pseudomonadati</taxon>
        <taxon>Pseudomonadota</taxon>
        <taxon>Gammaproteobacteria</taxon>
        <taxon>Lysobacterales</taxon>
        <taxon>Lysobacteraceae</taxon>
        <taxon>Xanthomonas</taxon>
    </lineage>
</organism>